<dbReference type="Pfam" id="PF05187">
    <property type="entry name" value="Fer4_ETF_QO"/>
    <property type="match status" value="1"/>
</dbReference>
<dbReference type="PANTHER" id="PTHR10617:SF107">
    <property type="entry name" value="ELECTRON TRANSFER FLAVOPROTEIN-UBIQUINONE OXIDOREDUCTASE, MITOCHONDRIAL"/>
    <property type="match status" value="1"/>
</dbReference>
<comment type="function">
    <text evidence="2 15">Accepts electrons from ETF and reduces ubiquinone.</text>
</comment>
<dbReference type="Gene3D" id="3.50.50.60">
    <property type="entry name" value="FAD/NAD(P)-binding domain"/>
    <property type="match status" value="1"/>
</dbReference>
<evidence type="ECO:0000256" key="14">
    <source>
        <dbReference type="ARBA" id="ARBA00023136"/>
    </source>
</evidence>
<evidence type="ECO:0000256" key="9">
    <source>
        <dbReference type="ARBA" id="ARBA00022982"/>
    </source>
</evidence>
<evidence type="ECO:0000256" key="13">
    <source>
        <dbReference type="ARBA" id="ARBA00023075"/>
    </source>
</evidence>
<dbReference type="PRINTS" id="PR00420">
    <property type="entry name" value="RNGMNOXGNASE"/>
</dbReference>
<evidence type="ECO:0000256" key="6">
    <source>
        <dbReference type="ARBA" id="ARBA00022723"/>
    </source>
</evidence>
<evidence type="ECO:0000256" key="12">
    <source>
        <dbReference type="ARBA" id="ARBA00023014"/>
    </source>
</evidence>
<dbReference type="Proteomes" id="UP000242757">
    <property type="component" value="Unassembled WGS sequence"/>
</dbReference>
<dbReference type="SUPFAM" id="SSF54862">
    <property type="entry name" value="4Fe-4S ferredoxins"/>
    <property type="match status" value="1"/>
</dbReference>
<evidence type="ECO:0000313" key="18">
    <source>
        <dbReference type="Proteomes" id="UP000242757"/>
    </source>
</evidence>
<keyword evidence="4 15" id="KW-0813">Transport</keyword>
<feature type="domain" description="4Fe-4S ferredoxin-type" evidence="16">
    <location>
        <begin position="507"/>
        <end position="536"/>
    </location>
</feature>
<evidence type="ECO:0000259" key="16">
    <source>
        <dbReference type="PROSITE" id="PS51379"/>
    </source>
</evidence>
<dbReference type="GO" id="GO:0046872">
    <property type="term" value="F:metal ion binding"/>
    <property type="evidence" value="ECO:0007669"/>
    <property type="project" value="UniProtKB-KW"/>
</dbReference>
<dbReference type="SUPFAM" id="SSF54373">
    <property type="entry name" value="FAD-linked reductases, C-terminal domain"/>
    <property type="match status" value="1"/>
</dbReference>
<dbReference type="EC" id="1.5.5.1" evidence="15"/>
<dbReference type="Pfam" id="PF21162">
    <property type="entry name" value="ETFQO_UQ-bd"/>
    <property type="match status" value="1"/>
</dbReference>
<dbReference type="GO" id="GO:0016020">
    <property type="term" value="C:membrane"/>
    <property type="evidence" value="ECO:0007669"/>
    <property type="project" value="UniProtKB-SubCell"/>
</dbReference>
<evidence type="ECO:0000256" key="11">
    <source>
        <dbReference type="ARBA" id="ARBA00023004"/>
    </source>
</evidence>
<dbReference type="RefSeq" id="WP_094200322.1">
    <property type="nucleotide sequence ID" value="NZ_NBIM01000001.1"/>
</dbReference>
<dbReference type="EMBL" id="NBIM01000001">
    <property type="protein sequence ID" value="OXY83548.1"/>
    <property type="molecule type" value="Genomic_DNA"/>
</dbReference>
<evidence type="ECO:0000256" key="8">
    <source>
        <dbReference type="ARBA" id="ARBA00022946"/>
    </source>
</evidence>
<keyword evidence="9 15" id="KW-0249">Electron transport</keyword>
<dbReference type="PANTHER" id="PTHR10617">
    <property type="entry name" value="ELECTRON TRANSFER FLAVOPROTEIN-UBIQUINONE OXIDOREDUCTASE"/>
    <property type="match status" value="1"/>
</dbReference>
<dbReference type="PROSITE" id="PS51257">
    <property type="entry name" value="PROKAR_LIPOPROTEIN"/>
    <property type="match status" value="1"/>
</dbReference>
<keyword evidence="12 15" id="KW-0411">Iron-sulfur</keyword>
<gene>
    <name evidence="17" type="ORF">B6S08_08720</name>
</gene>
<comment type="cofactor">
    <cofactor evidence="1 15">
        <name>FAD</name>
        <dbReference type="ChEBI" id="CHEBI:57692"/>
    </cofactor>
</comment>
<keyword evidence="6 15" id="KW-0479">Metal-binding</keyword>
<comment type="subcellular location">
    <subcellularLocation>
        <location evidence="3">Membrane</location>
    </subcellularLocation>
</comment>
<evidence type="ECO:0000256" key="7">
    <source>
        <dbReference type="ARBA" id="ARBA00022827"/>
    </source>
</evidence>
<dbReference type="Gene3D" id="3.30.70.20">
    <property type="match status" value="1"/>
</dbReference>
<keyword evidence="14" id="KW-0472">Membrane</keyword>
<dbReference type="GO" id="GO:0051539">
    <property type="term" value="F:4 iron, 4 sulfur cluster binding"/>
    <property type="evidence" value="ECO:0007669"/>
    <property type="project" value="UniProtKB-UniRule"/>
</dbReference>
<accession>A0A233RJI4</accession>
<sequence>MKRESMEFDVVIVGAGPAGLAAACGLMQRAQQAGLELNVCVVEKGAEVGAHLLSGALLDTQALNELFPDWRERGAPITTAVTQEHFYMLSSPQGGLELPAWMTPASLHNTGSYIVSLGKLCRWLAKQAEGLGVAVFPGFAASEALFDDAGAVCGVLTGDMGVGANGIPKAGHVLGMELRARYTLFAEGSRGHIGKTLIDRFALDRGRDPQHYAIGFKELWRLAPERHHPGLVVHGGGWPLGRNGGGFFLYHGDDGLAAVGMIVDLNYDNPHLDPFKECQRLKHHPLLARHLWGGKRQAWGARALTKGGLNSLPQMILPGALLLGCDAGTLNGARIKGIHTAMKSGLLAAEALLPALVAGRGGDKLTEFTQLMEESWLQTELQRARHFVPALHKFGPWAGGALNWLSQTLLRGRLPFAPHDSIPDHATLKPAAACPSIAYPKADGVLAFDRMSSVHLASTGHDEDQPCHLHLADRALPLRDNLPRFDEPAQRYCPAGVYEVVQQAGKPVFRINAANCVHCKTCDIKDPAQNITWVPPEGGSGPNYSGM</sequence>
<dbReference type="InterPro" id="IPR040156">
    <property type="entry name" value="ETF-QO"/>
</dbReference>
<evidence type="ECO:0000256" key="3">
    <source>
        <dbReference type="ARBA" id="ARBA00004370"/>
    </source>
</evidence>
<evidence type="ECO:0000256" key="1">
    <source>
        <dbReference type="ARBA" id="ARBA00001974"/>
    </source>
</evidence>
<name>A0A233RJI4_9GAMM</name>
<comment type="cofactor">
    <cofactor evidence="15">
        <name>[4Fe-4S] cluster</name>
        <dbReference type="ChEBI" id="CHEBI:49883"/>
    </cofactor>
    <text evidence="15">Binds 1 [4Fe-4S] cluster.</text>
</comment>
<keyword evidence="8" id="KW-0809">Transit peptide</keyword>
<dbReference type="SUPFAM" id="SSF51905">
    <property type="entry name" value="FAD/NAD(P)-binding domain"/>
    <property type="match status" value="1"/>
</dbReference>
<dbReference type="InterPro" id="IPR049398">
    <property type="entry name" value="ETF-QO/FixC_UQ-bd"/>
</dbReference>
<protein>
    <recommendedName>
        <fullName evidence="15">Electron transfer flavoprotein-ubiquinone oxidoreductase</fullName>
        <shortName evidence="15">ETF-QO</shortName>
        <ecNumber evidence="15">1.5.5.1</ecNumber>
    </recommendedName>
</protein>
<evidence type="ECO:0000256" key="5">
    <source>
        <dbReference type="ARBA" id="ARBA00022630"/>
    </source>
</evidence>
<evidence type="ECO:0000256" key="2">
    <source>
        <dbReference type="ARBA" id="ARBA00002819"/>
    </source>
</evidence>
<dbReference type="AlphaFoldDB" id="A0A233RJI4"/>
<keyword evidence="5 15" id="KW-0285">Flavoprotein</keyword>
<organism evidence="17 18">
    <name type="scientific">Oceanimonas doudoroffii</name>
    <dbReference type="NCBI Taxonomy" id="84158"/>
    <lineage>
        <taxon>Bacteria</taxon>
        <taxon>Pseudomonadati</taxon>
        <taxon>Pseudomonadota</taxon>
        <taxon>Gammaproteobacteria</taxon>
        <taxon>Aeromonadales</taxon>
        <taxon>Aeromonadaceae</taxon>
        <taxon>Oceanimonas</taxon>
    </lineage>
</organism>
<dbReference type="OrthoDB" id="9766632at2"/>
<proteinExistence type="predicted"/>
<dbReference type="PROSITE" id="PS51379">
    <property type="entry name" value="4FE4S_FER_2"/>
    <property type="match status" value="1"/>
</dbReference>
<comment type="caution">
    <text evidence="17">The sequence shown here is derived from an EMBL/GenBank/DDBJ whole genome shotgun (WGS) entry which is preliminary data.</text>
</comment>
<evidence type="ECO:0000313" key="17">
    <source>
        <dbReference type="EMBL" id="OXY83548.1"/>
    </source>
</evidence>
<dbReference type="InterPro" id="IPR017896">
    <property type="entry name" value="4Fe4S_Fe-S-bd"/>
</dbReference>
<reference evidence="17 18" key="1">
    <citation type="submission" date="2017-08" db="EMBL/GenBank/DDBJ databases">
        <title>A Genome Sequence of Oceanimonas doudoroffii ATCC 27123T.</title>
        <authorList>
            <person name="Brennan M.A."/>
            <person name="Maclea K.S."/>
            <person name="Mcclelland W.D."/>
            <person name="Trachtenberg A.M."/>
        </authorList>
    </citation>
    <scope>NUCLEOTIDE SEQUENCE [LARGE SCALE GENOMIC DNA]</scope>
    <source>
        <strain evidence="17 18">ATCC 27123</strain>
    </source>
</reference>
<evidence type="ECO:0000256" key="10">
    <source>
        <dbReference type="ARBA" id="ARBA00023002"/>
    </source>
</evidence>
<keyword evidence="18" id="KW-1185">Reference proteome</keyword>
<dbReference type="Gene3D" id="3.30.9.90">
    <property type="match status" value="1"/>
</dbReference>
<evidence type="ECO:0000256" key="4">
    <source>
        <dbReference type="ARBA" id="ARBA00022448"/>
    </source>
</evidence>
<evidence type="ECO:0000256" key="15">
    <source>
        <dbReference type="RuleBase" id="RU366068"/>
    </source>
</evidence>
<dbReference type="GO" id="GO:0004174">
    <property type="term" value="F:electron-transferring-flavoprotein dehydrogenase activity"/>
    <property type="evidence" value="ECO:0007669"/>
    <property type="project" value="UniProtKB-UniRule"/>
</dbReference>
<dbReference type="InterPro" id="IPR036188">
    <property type="entry name" value="FAD/NAD-bd_sf"/>
</dbReference>
<dbReference type="InterPro" id="IPR007859">
    <property type="entry name" value="ETF-QO/FixX_C"/>
</dbReference>
<comment type="catalytic activity">
    <reaction evidence="15">
        <text>a ubiquinone + reduced [electron-transfer flavoprotein] = a ubiquinol + oxidized [electron-transfer flavoprotein] + H(+)</text>
        <dbReference type="Rhea" id="RHEA:24052"/>
        <dbReference type="Rhea" id="RHEA-COMP:9565"/>
        <dbReference type="Rhea" id="RHEA-COMP:9566"/>
        <dbReference type="Rhea" id="RHEA-COMP:10685"/>
        <dbReference type="Rhea" id="RHEA-COMP:10686"/>
        <dbReference type="ChEBI" id="CHEBI:15378"/>
        <dbReference type="ChEBI" id="CHEBI:16389"/>
        <dbReference type="ChEBI" id="CHEBI:17976"/>
        <dbReference type="ChEBI" id="CHEBI:57692"/>
        <dbReference type="ChEBI" id="CHEBI:58307"/>
        <dbReference type="EC" id="1.5.5.1"/>
    </reaction>
</comment>
<keyword evidence="11 15" id="KW-0408">Iron</keyword>
<keyword evidence="10 15" id="KW-0560">Oxidoreductase</keyword>
<dbReference type="FunFam" id="3.30.70.20:FF:000015">
    <property type="entry name" value="Electron transfer flavoprotein-ubiquinone oxidoreductase"/>
    <property type="match status" value="1"/>
</dbReference>
<dbReference type="Pfam" id="PF13450">
    <property type="entry name" value="NAD_binding_8"/>
    <property type="match status" value="1"/>
</dbReference>
<keyword evidence="7 15" id="KW-0274">FAD</keyword>
<keyword evidence="13 15" id="KW-0830">Ubiquinone</keyword>